<dbReference type="VEuPathDB" id="ToxoDB:EBH_0050300"/>
<protein>
    <submittedName>
        <fullName evidence="1">Uncharacterized protein</fullName>
    </submittedName>
</protein>
<dbReference type="Proteomes" id="UP000030750">
    <property type="component" value="Unassembled WGS sequence"/>
</dbReference>
<dbReference type="OrthoDB" id="332813at2759"/>
<proteinExistence type="predicted"/>
<organism evidence="1 2">
    <name type="scientific">Eimeria brunetti</name>
    <dbReference type="NCBI Taxonomy" id="51314"/>
    <lineage>
        <taxon>Eukaryota</taxon>
        <taxon>Sar</taxon>
        <taxon>Alveolata</taxon>
        <taxon>Apicomplexa</taxon>
        <taxon>Conoidasida</taxon>
        <taxon>Coccidia</taxon>
        <taxon>Eucoccidiorida</taxon>
        <taxon>Eimeriorina</taxon>
        <taxon>Eimeriidae</taxon>
        <taxon>Eimeria</taxon>
    </lineage>
</organism>
<reference evidence="1" key="2">
    <citation type="submission" date="2013-10" db="EMBL/GenBank/DDBJ databases">
        <authorList>
            <person name="Aslett M."/>
        </authorList>
    </citation>
    <scope>NUCLEOTIDE SEQUENCE [LARGE SCALE GENOMIC DNA]</scope>
    <source>
        <strain evidence="1">Houghton</strain>
    </source>
</reference>
<keyword evidence="2" id="KW-1185">Reference proteome</keyword>
<accession>U6LQV5</accession>
<name>U6LQV5_9EIME</name>
<evidence type="ECO:0000313" key="1">
    <source>
        <dbReference type="EMBL" id="CDJ52521.1"/>
    </source>
</evidence>
<sequence>MRQRLQCGPIQRFLRSVPHRRPGRLRGIQLRNKEKIWMSLKEETVIFVRIHRFVCADVLRLDLTLQYCREFARAATKGLAMRLSEAAASLNPPEILRGELEDADFPKDELAVFLVLGFPSAIFSADLGAATRSFRALSLSEMS</sequence>
<gene>
    <name evidence="1" type="ORF">EBH_0050300</name>
</gene>
<dbReference type="EMBL" id="HG713147">
    <property type="protein sequence ID" value="CDJ52521.1"/>
    <property type="molecule type" value="Genomic_DNA"/>
</dbReference>
<reference evidence="1" key="1">
    <citation type="submission" date="2013-10" db="EMBL/GenBank/DDBJ databases">
        <title>Genomic analysis of the causative agents of coccidiosis in chickens.</title>
        <authorList>
            <person name="Reid A.J."/>
            <person name="Blake D."/>
            <person name="Billington K."/>
            <person name="Browne H."/>
            <person name="Dunn M."/>
            <person name="Hung S."/>
            <person name="Kawahara F."/>
            <person name="Miranda-Saavedra D."/>
            <person name="Mourier T."/>
            <person name="Nagra H."/>
            <person name="Otto T.D."/>
            <person name="Rawlings N."/>
            <person name="Sanchez A."/>
            <person name="Sanders M."/>
            <person name="Subramaniam C."/>
            <person name="Tay Y."/>
            <person name="Dear P."/>
            <person name="Doerig C."/>
            <person name="Gruber A."/>
            <person name="Parkinson J."/>
            <person name="Shirley M."/>
            <person name="Wan K.L."/>
            <person name="Berriman M."/>
            <person name="Tomley F."/>
            <person name="Pain A."/>
        </authorList>
    </citation>
    <scope>NUCLEOTIDE SEQUENCE [LARGE SCALE GENOMIC DNA]</scope>
    <source>
        <strain evidence="1">Houghton</strain>
    </source>
</reference>
<dbReference type="AlphaFoldDB" id="U6LQV5"/>
<evidence type="ECO:0000313" key="2">
    <source>
        <dbReference type="Proteomes" id="UP000030750"/>
    </source>
</evidence>